<evidence type="ECO:0000256" key="3">
    <source>
        <dbReference type="ARBA" id="ARBA00022691"/>
    </source>
</evidence>
<feature type="binding site" evidence="5">
    <location>
        <begin position="187"/>
        <end position="190"/>
    </location>
    <ligand>
        <name>substrate</name>
    </ligand>
</feature>
<organism evidence="8 9">
    <name type="scientific">Legionella jamestowniensis</name>
    <dbReference type="NCBI Taxonomy" id="455"/>
    <lineage>
        <taxon>Bacteria</taxon>
        <taxon>Pseudomonadati</taxon>
        <taxon>Pseudomonadota</taxon>
        <taxon>Gammaproteobacteria</taxon>
        <taxon>Legionellales</taxon>
        <taxon>Legionellaceae</taxon>
        <taxon>Legionella</taxon>
    </lineage>
</organism>
<evidence type="ECO:0000256" key="1">
    <source>
        <dbReference type="ARBA" id="ARBA00022603"/>
    </source>
</evidence>
<evidence type="ECO:0000313" key="9">
    <source>
        <dbReference type="Proteomes" id="UP000054715"/>
    </source>
</evidence>
<sequence length="282" mass="31456">MMEIKKALDSASKQLTQCSESARLDAEVLLAHILMKDRSFLYAYPEITLTQVQWHAFQRLILKRLEGVPIAYLTGTREFWSLPLKVCEDTLIPRPETERLVELTLILLADKTKAQILDLGTGSGAIALACASEKPQWTIIACDCSLGALQTAEENAARLALSNVYFYHSNWFENISLEGLFDAIVANPPYIATNDPHLMEGDVRFEPPLALVSGQDGLNALKHIIKHSLDRLKPGGLLLVEHGFDQKSAVASMLKDYGYTEIQCWQDWQGNDRISGGKRIIC</sequence>
<dbReference type="AlphaFoldDB" id="A0A0W0ULD2"/>
<comment type="caution">
    <text evidence="8">The sequence shown here is derived from an EMBL/GenBank/DDBJ whole genome shotgun (WGS) entry which is preliminary data.</text>
</comment>
<dbReference type="CDD" id="cd02440">
    <property type="entry name" value="AdoMet_MTases"/>
    <property type="match status" value="1"/>
</dbReference>
<feature type="binding site" evidence="5">
    <location>
        <position position="187"/>
    </location>
    <ligand>
        <name>S-adenosyl-L-methionine</name>
        <dbReference type="ChEBI" id="CHEBI:59789"/>
    </ligand>
</feature>
<dbReference type="GO" id="GO:0102559">
    <property type="term" value="F:peptide chain release factor N(5)-glutamine methyltransferase activity"/>
    <property type="evidence" value="ECO:0007669"/>
    <property type="project" value="UniProtKB-EC"/>
</dbReference>
<dbReference type="InterPro" id="IPR050320">
    <property type="entry name" value="N5-glutamine_MTase"/>
</dbReference>
<evidence type="ECO:0000313" key="8">
    <source>
        <dbReference type="EMBL" id="KTD08682.1"/>
    </source>
</evidence>
<keyword evidence="1 5" id="KW-0489">Methyltransferase</keyword>
<dbReference type="FunFam" id="3.40.50.150:FF:000053">
    <property type="entry name" value="Release factor glutamine methyltransferase"/>
    <property type="match status" value="1"/>
</dbReference>
<dbReference type="PANTHER" id="PTHR18895">
    <property type="entry name" value="HEMK METHYLTRANSFERASE"/>
    <property type="match status" value="1"/>
</dbReference>
<dbReference type="InterPro" id="IPR019874">
    <property type="entry name" value="RF_methyltr_PrmC"/>
</dbReference>
<evidence type="ECO:0000259" key="6">
    <source>
        <dbReference type="Pfam" id="PF05175"/>
    </source>
</evidence>
<dbReference type="PANTHER" id="PTHR18895:SF74">
    <property type="entry name" value="MTRF1L RELEASE FACTOR GLUTAMINE METHYLTRANSFERASE"/>
    <property type="match status" value="1"/>
</dbReference>
<dbReference type="FunFam" id="1.10.8.10:FF:000032">
    <property type="entry name" value="Release factor glutamine methyltransferase"/>
    <property type="match status" value="1"/>
</dbReference>
<dbReference type="STRING" id="455.Ljam_2877"/>
<dbReference type="PRINTS" id="PR00507">
    <property type="entry name" value="N12N6MTFRASE"/>
</dbReference>
<dbReference type="NCBIfam" id="TIGR00536">
    <property type="entry name" value="hemK_fam"/>
    <property type="match status" value="1"/>
</dbReference>
<dbReference type="EMBL" id="LNYG01000013">
    <property type="protein sequence ID" value="KTD08682.1"/>
    <property type="molecule type" value="Genomic_DNA"/>
</dbReference>
<dbReference type="InterPro" id="IPR004556">
    <property type="entry name" value="HemK-like"/>
</dbReference>
<dbReference type="PATRIC" id="fig|455.5.peg.3023"/>
<reference evidence="8 9" key="1">
    <citation type="submission" date="2015-11" db="EMBL/GenBank/DDBJ databases">
        <title>Genomic analysis of 38 Legionella species identifies large and diverse effector repertoires.</title>
        <authorList>
            <person name="Burstein D."/>
            <person name="Amaro F."/>
            <person name="Zusman T."/>
            <person name="Lifshitz Z."/>
            <person name="Cohen O."/>
            <person name="Gilbert J.A."/>
            <person name="Pupko T."/>
            <person name="Shuman H.A."/>
            <person name="Segal G."/>
        </authorList>
    </citation>
    <scope>NUCLEOTIDE SEQUENCE [LARGE SCALE GENOMIC DNA]</scope>
    <source>
        <strain evidence="8 9">JA-26-G1-E2</strain>
    </source>
</reference>
<evidence type="ECO:0000256" key="2">
    <source>
        <dbReference type="ARBA" id="ARBA00022679"/>
    </source>
</evidence>
<dbReference type="Gene3D" id="3.40.50.150">
    <property type="entry name" value="Vaccinia Virus protein VP39"/>
    <property type="match status" value="1"/>
</dbReference>
<dbReference type="HAMAP" id="MF_02126">
    <property type="entry name" value="RF_methyltr_PrmC"/>
    <property type="match status" value="1"/>
</dbReference>
<feature type="domain" description="Release factor glutamine methyltransferase N-terminal" evidence="7">
    <location>
        <begin position="7"/>
        <end position="75"/>
    </location>
</feature>
<dbReference type="PROSITE" id="PS00092">
    <property type="entry name" value="N6_MTASE"/>
    <property type="match status" value="1"/>
</dbReference>
<evidence type="ECO:0000256" key="4">
    <source>
        <dbReference type="ARBA" id="ARBA00048391"/>
    </source>
</evidence>
<dbReference type="InterPro" id="IPR040758">
    <property type="entry name" value="PrmC_N"/>
</dbReference>
<evidence type="ECO:0000256" key="5">
    <source>
        <dbReference type="HAMAP-Rule" id="MF_02126"/>
    </source>
</evidence>
<dbReference type="InterPro" id="IPR029063">
    <property type="entry name" value="SAM-dependent_MTases_sf"/>
</dbReference>
<dbReference type="Pfam" id="PF05175">
    <property type="entry name" value="MTS"/>
    <property type="match status" value="1"/>
</dbReference>
<accession>A0A0W0ULD2</accession>
<dbReference type="SUPFAM" id="SSF53335">
    <property type="entry name" value="S-adenosyl-L-methionine-dependent methyltransferases"/>
    <property type="match status" value="1"/>
</dbReference>
<dbReference type="InterPro" id="IPR007848">
    <property type="entry name" value="Small_mtfrase_dom"/>
</dbReference>
<comment type="function">
    <text evidence="5">Methylates the class 1 translation termination release factors RF1/PrfA and RF2/PrfB on the glutamine residue of the universally conserved GGQ motif.</text>
</comment>
<keyword evidence="3 5" id="KW-0949">S-adenosyl-L-methionine</keyword>
<proteinExistence type="inferred from homology"/>
<keyword evidence="2 5" id="KW-0808">Transferase</keyword>
<feature type="binding site" evidence="5">
    <location>
        <position position="143"/>
    </location>
    <ligand>
        <name>S-adenosyl-L-methionine</name>
        <dbReference type="ChEBI" id="CHEBI:59789"/>
    </ligand>
</feature>
<gene>
    <name evidence="8" type="primary">hemK</name>
    <name evidence="5" type="synonym">prmC</name>
    <name evidence="8" type="ORF">Ljam_2877</name>
</gene>
<feature type="domain" description="Methyltransferase small" evidence="6">
    <location>
        <begin position="107"/>
        <end position="194"/>
    </location>
</feature>
<comment type="similarity">
    <text evidence="5">Belongs to the protein N5-glutamine methyltransferase family. PrmC subfamily.</text>
</comment>
<feature type="binding site" evidence="5">
    <location>
        <position position="171"/>
    </location>
    <ligand>
        <name>S-adenosyl-L-methionine</name>
        <dbReference type="ChEBI" id="CHEBI:59789"/>
    </ligand>
</feature>
<dbReference type="Gene3D" id="1.10.8.10">
    <property type="entry name" value="DNA helicase RuvA subunit, C-terminal domain"/>
    <property type="match status" value="1"/>
</dbReference>
<evidence type="ECO:0000259" key="7">
    <source>
        <dbReference type="Pfam" id="PF17827"/>
    </source>
</evidence>
<dbReference type="Proteomes" id="UP000054715">
    <property type="component" value="Unassembled WGS sequence"/>
</dbReference>
<protein>
    <recommendedName>
        <fullName evidence="5">Release factor glutamine methyltransferase</fullName>
        <shortName evidence="5">RF MTase</shortName>
        <ecNumber evidence="5">2.1.1.297</ecNumber>
    </recommendedName>
    <alternativeName>
        <fullName evidence="5">N5-glutamine methyltransferase PrmC</fullName>
    </alternativeName>
    <alternativeName>
        <fullName evidence="5">Protein-(glutamine-N5) MTase PrmC</fullName>
    </alternativeName>
    <alternativeName>
        <fullName evidence="5">Protein-glutamine N-methyltransferase PrmC</fullName>
    </alternativeName>
</protein>
<dbReference type="EC" id="2.1.1.297" evidence="5"/>
<dbReference type="Pfam" id="PF17827">
    <property type="entry name" value="PrmC_N"/>
    <property type="match status" value="1"/>
</dbReference>
<feature type="binding site" evidence="5">
    <location>
        <begin position="120"/>
        <end position="124"/>
    </location>
    <ligand>
        <name>S-adenosyl-L-methionine</name>
        <dbReference type="ChEBI" id="CHEBI:59789"/>
    </ligand>
</feature>
<name>A0A0W0ULD2_9GAMM</name>
<dbReference type="GO" id="GO:0003676">
    <property type="term" value="F:nucleic acid binding"/>
    <property type="evidence" value="ECO:0007669"/>
    <property type="project" value="InterPro"/>
</dbReference>
<dbReference type="RefSeq" id="WP_058450680.1">
    <property type="nucleotide sequence ID" value="NZ_CAAAJF010000001.1"/>
</dbReference>
<dbReference type="NCBIfam" id="TIGR03534">
    <property type="entry name" value="RF_mod_PrmC"/>
    <property type="match status" value="1"/>
</dbReference>
<dbReference type="GO" id="GO:0032259">
    <property type="term" value="P:methylation"/>
    <property type="evidence" value="ECO:0007669"/>
    <property type="project" value="UniProtKB-KW"/>
</dbReference>
<comment type="catalytic activity">
    <reaction evidence="4 5">
        <text>L-glutaminyl-[peptide chain release factor] + S-adenosyl-L-methionine = N(5)-methyl-L-glutaminyl-[peptide chain release factor] + S-adenosyl-L-homocysteine + H(+)</text>
        <dbReference type="Rhea" id="RHEA:42896"/>
        <dbReference type="Rhea" id="RHEA-COMP:10271"/>
        <dbReference type="Rhea" id="RHEA-COMP:10272"/>
        <dbReference type="ChEBI" id="CHEBI:15378"/>
        <dbReference type="ChEBI" id="CHEBI:30011"/>
        <dbReference type="ChEBI" id="CHEBI:57856"/>
        <dbReference type="ChEBI" id="CHEBI:59789"/>
        <dbReference type="ChEBI" id="CHEBI:61891"/>
        <dbReference type="EC" id="2.1.1.297"/>
    </reaction>
</comment>
<dbReference type="InterPro" id="IPR002052">
    <property type="entry name" value="DNA_methylase_N6_adenine_CS"/>
</dbReference>